<feature type="compositionally biased region" description="Gly residues" evidence="1">
    <location>
        <begin position="30"/>
        <end position="39"/>
    </location>
</feature>
<evidence type="ECO:0000313" key="2">
    <source>
        <dbReference type="EMBL" id="MBB2975108.1"/>
    </source>
</evidence>
<evidence type="ECO:0000313" key="3">
    <source>
        <dbReference type="Proteomes" id="UP000529310"/>
    </source>
</evidence>
<protein>
    <submittedName>
        <fullName evidence="2">Uncharacterized protein</fullName>
    </submittedName>
</protein>
<organism evidence="2 3">
    <name type="scientific">Microbacterium endophyticum</name>
    <dbReference type="NCBI Taxonomy" id="1526412"/>
    <lineage>
        <taxon>Bacteria</taxon>
        <taxon>Bacillati</taxon>
        <taxon>Actinomycetota</taxon>
        <taxon>Actinomycetes</taxon>
        <taxon>Micrococcales</taxon>
        <taxon>Microbacteriaceae</taxon>
        <taxon>Microbacterium</taxon>
    </lineage>
</organism>
<name>A0A7W4V2R9_9MICO</name>
<accession>A0A7W4V2R9</accession>
<dbReference type="Proteomes" id="UP000529310">
    <property type="component" value="Unassembled WGS sequence"/>
</dbReference>
<dbReference type="AlphaFoldDB" id="A0A7W4V2R9"/>
<dbReference type="EMBL" id="JACHWQ010000001">
    <property type="protein sequence ID" value="MBB2975108.1"/>
    <property type="molecule type" value="Genomic_DNA"/>
</dbReference>
<reference evidence="2 3" key="1">
    <citation type="submission" date="2020-08" db="EMBL/GenBank/DDBJ databases">
        <title>Sequencing the genomes of 1000 actinobacteria strains.</title>
        <authorList>
            <person name="Klenk H.-P."/>
        </authorList>
    </citation>
    <scope>NUCLEOTIDE SEQUENCE [LARGE SCALE GENOMIC DNA]</scope>
    <source>
        <strain evidence="2 3">DSM 27099</strain>
    </source>
</reference>
<feature type="region of interest" description="Disordered" evidence="1">
    <location>
        <begin position="1"/>
        <end position="39"/>
    </location>
</feature>
<sequence>MEIYGEGEPGHTSSNLGEETLHQRRNPGTWGQGGRPLVR</sequence>
<evidence type="ECO:0000256" key="1">
    <source>
        <dbReference type="SAM" id="MobiDB-lite"/>
    </source>
</evidence>
<gene>
    <name evidence="2" type="ORF">FHX49_000649</name>
</gene>
<proteinExistence type="predicted"/>
<comment type="caution">
    <text evidence="2">The sequence shown here is derived from an EMBL/GenBank/DDBJ whole genome shotgun (WGS) entry which is preliminary data.</text>
</comment>
<keyword evidence="3" id="KW-1185">Reference proteome</keyword>